<name>A0A9P1DUL9_9DINO</name>
<sequence>MKQDQRLAVIFAVAVLAAGIGGAYISEAKIQMQNLKAVMISDGMEMVKVAFMLFIVWKMQKIQSLMKSMDDSAWTCAQKCNYMERRMEKQGSQFSDTMRHMSNILETYDEQKGDSAILEQMIANQKPRFKLGSTSETYAAEWDMTIRTCLLNAKLQTQYQQLIRKVCSKDADEATSKYEEIMKKNANRDEWVMSQHHPDQDDADLLSMCPPWSNLKMTYGNIKARYDQLQKLYEHFKVEMSPWEMKVPSKRSWDIEREIEKIKGLRGDPK</sequence>
<gene>
    <name evidence="2" type="ORF">C1SCF055_LOCUS41710</name>
</gene>
<proteinExistence type="predicted"/>
<evidence type="ECO:0000313" key="2">
    <source>
        <dbReference type="EMBL" id="CAI4017032.1"/>
    </source>
</evidence>
<reference evidence="2" key="1">
    <citation type="submission" date="2022-10" db="EMBL/GenBank/DDBJ databases">
        <authorList>
            <person name="Chen Y."/>
            <person name="Dougan E. K."/>
            <person name="Chan C."/>
            <person name="Rhodes N."/>
            <person name="Thang M."/>
        </authorList>
    </citation>
    <scope>NUCLEOTIDE SEQUENCE</scope>
</reference>
<evidence type="ECO:0000313" key="4">
    <source>
        <dbReference type="Proteomes" id="UP001152797"/>
    </source>
</evidence>
<feature type="transmembrane region" description="Helical" evidence="1">
    <location>
        <begin position="7"/>
        <end position="25"/>
    </location>
</feature>
<organism evidence="2">
    <name type="scientific">Cladocopium goreaui</name>
    <dbReference type="NCBI Taxonomy" id="2562237"/>
    <lineage>
        <taxon>Eukaryota</taxon>
        <taxon>Sar</taxon>
        <taxon>Alveolata</taxon>
        <taxon>Dinophyceae</taxon>
        <taxon>Suessiales</taxon>
        <taxon>Symbiodiniaceae</taxon>
        <taxon>Cladocopium</taxon>
    </lineage>
</organism>
<keyword evidence="1" id="KW-0812">Transmembrane</keyword>
<keyword evidence="4" id="KW-1185">Reference proteome</keyword>
<evidence type="ECO:0000256" key="1">
    <source>
        <dbReference type="SAM" id="Phobius"/>
    </source>
</evidence>
<dbReference type="EMBL" id="CAMXCT030006617">
    <property type="protein sequence ID" value="CAL4804344.1"/>
    <property type="molecule type" value="Genomic_DNA"/>
</dbReference>
<keyword evidence="1" id="KW-0472">Membrane</keyword>
<dbReference type="Proteomes" id="UP001152797">
    <property type="component" value="Unassembled WGS sequence"/>
</dbReference>
<comment type="caution">
    <text evidence="2">The sequence shown here is derived from an EMBL/GenBank/DDBJ whole genome shotgun (WGS) entry which is preliminary data.</text>
</comment>
<reference evidence="3" key="2">
    <citation type="submission" date="2024-04" db="EMBL/GenBank/DDBJ databases">
        <authorList>
            <person name="Chen Y."/>
            <person name="Shah S."/>
            <person name="Dougan E. K."/>
            <person name="Thang M."/>
            <person name="Chan C."/>
        </authorList>
    </citation>
    <scope>NUCLEOTIDE SEQUENCE [LARGE SCALE GENOMIC DNA]</scope>
</reference>
<dbReference type="AlphaFoldDB" id="A0A9P1DUL9"/>
<dbReference type="EMBL" id="CAMXCT010006617">
    <property type="protein sequence ID" value="CAI4017032.1"/>
    <property type="molecule type" value="Genomic_DNA"/>
</dbReference>
<accession>A0A9P1DUL9</accession>
<feature type="transmembrane region" description="Helical" evidence="1">
    <location>
        <begin position="37"/>
        <end position="57"/>
    </location>
</feature>
<dbReference type="EMBL" id="CAMXCT020006617">
    <property type="protein sequence ID" value="CAL1170407.1"/>
    <property type="molecule type" value="Genomic_DNA"/>
</dbReference>
<protein>
    <submittedName>
        <fullName evidence="2">Uncharacterized protein</fullName>
    </submittedName>
</protein>
<keyword evidence="1" id="KW-1133">Transmembrane helix</keyword>
<evidence type="ECO:0000313" key="3">
    <source>
        <dbReference type="EMBL" id="CAL1170407.1"/>
    </source>
</evidence>